<feature type="compositionally biased region" description="Polar residues" evidence="1">
    <location>
        <begin position="131"/>
        <end position="151"/>
    </location>
</feature>
<dbReference type="EMBL" id="CP069188">
    <property type="protein sequence ID" value="QRV15028.1"/>
    <property type="molecule type" value="Genomic_DNA"/>
</dbReference>
<dbReference type="RefSeq" id="WP_204747645.1">
    <property type="nucleotide sequence ID" value="NZ_CP069188.1"/>
</dbReference>
<dbReference type="KEGG" id="hsal:JMJ58_19295"/>
<evidence type="ECO:0000313" key="3">
    <source>
        <dbReference type="Proteomes" id="UP000637819"/>
    </source>
</evidence>
<feature type="region of interest" description="Disordered" evidence="1">
    <location>
        <begin position="131"/>
        <end position="180"/>
    </location>
</feature>
<dbReference type="AlphaFoldDB" id="A0A8T8DZL6"/>
<proteinExistence type="predicted"/>
<evidence type="ECO:0000313" key="2">
    <source>
        <dbReference type="EMBL" id="QRV15028.1"/>
    </source>
</evidence>
<reference evidence="2 3" key="1">
    <citation type="submission" date="2021-01" db="EMBL/GenBank/DDBJ databases">
        <title>Genome Sequence and Methylation Pattern of Haloterrigena salifodinae BOL5-1, An Extremely Halophilic Archaeon from a Bolivian Salt Mine.</title>
        <authorList>
            <person name="DasSarma P."/>
            <person name="Anton B.P."/>
            <person name="DasSarma S.L."/>
            <person name="von Ehrenheim H.A.L."/>
            <person name="Martinez F.L."/>
            <person name="Guzman D."/>
            <person name="Roberts R.J."/>
            <person name="DasSarma S."/>
        </authorList>
    </citation>
    <scope>NUCLEOTIDE SEQUENCE [LARGE SCALE GENOMIC DNA]</scope>
    <source>
        <strain evidence="2 3">BOL5-1</strain>
    </source>
</reference>
<evidence type="ECO:0000256" key="1">
    <source>
        <dbReference type="SAM" id="MobiDB-lite"/>
    </source>
</evidence>
<dbReference type="OrthoDB" id="385842at2157"/>
<gene>
    <name evidence="2" type="ORF">JMJ58_19295</name>
</gene>
<name>A0A8T8DZL6_9EURY</name>
<dbReference type="GeneID" id="62877317"/>
<feature type="compositionally biased region" description="Polar residues" evidence="1">
    <location>
        <begin position="160"/>
        <end position="171"/>
    </location>
</feature>
<accession>A0A8T8DZL6</accession>
<organism evidence="2 3">
    <name type="scientific">Haloterrigena salifodinae</name>
    <dbReference type="NCBI Taxonomy" id="2675099"/>
    <lineage>
        <taxon>Archaea</taxon>
        <taxon>Methanobacteriati</taxon>
        <taxon>Methanobacteriota</taxon>
        <taxon>Stenosarchaea group</taxon>
        <taxon>Halobacteria</taxon>
        <taxon>Halobacteriales</taxon>
        <taxon>Natrialbaceae</taxon>
        <taxon>Haloterrigena</taxon>
    </lineage>
</organism>
<protein>
    <submittedName>
        <fullName evidence="2">Uncharacterized protein</fullName>
    </submittedName>
</protein>
<dbReference type="Proteomes" id="UP000637819">
    <property type="component" value="Chromosome"/>
</dbReference>
<sequence length="697" mass="79685">MGKIGFRVSVDDNGVPKDIKKQIESGVRKATKRLAKRIKEEAEAEIRRKDATDAYGIWEGDLVGGFQIARKGDSLRVYNDDEAAGPMEHGVKPGAFGARGPPIENLLPWVRDHFYPDTSFDPWGIGGGENFDTTNLWSPDDSGATSGSRQRFTLPESDRTQSSADALSAQSGGSGGFTRRGYDDADPGDLIYYQHADYYEFTEVKELHEGEIVDTSNRIIKKDAFHGFLDPDDNDDVDLSGVLKGDSVTFLWEGEKVEGITRTDDARMAYFDVDHPDWGRIKVSRELIVDWEPDNDLPDDFPADWRAYDRSRPWNLQDTFYGQEVYVYDVNNDKFLRALVKDFGSHQIHIEWKDDFGGTRVDTENRRNFRLVGAEKWEDLTRDEKIQSIRDYWDDRVESRSQLSSTRFDWVTDYYFGEMFPRSKNLTLVKNTLQRLDTVKPVQNPQTPMGWRMGSIVPKDDGVWDLSLLTESDVKKAHQSLKNPKPYEDTLSHEFGHATIHANDYEMGPKAYDVASEWDVIEQFRFDSSGLQQANRQSVPHAAQMLFGDTSSGSRGGAIGFPTWKEYVYNEIHGGAGNDPGWETSSAGTLERLVEATNRAWWKQTVWAQEEDRKTKKVPQYHLRFTERAYAVKYAHETISTITQLLMAHDPTHSDYKLEARLKSLHAHYPWLLEEWLEHWEPVGEAANILRDLGYDV</sequence>
<keyword evidence="3" id="KW-1185">Reference proteome</keyword>